<dbReference type="PANTHER" id="PTHR44196">
    <property type="entry name" value="DEHYDROGENASE/REDUCTASE SDR FAMILY MEMBER 7B"/>
    <property type="match status" value="1"/>
</dbReference>
<dbReference type="PRINTS" id="PR00080">
    <property type="entry name" value="SDRFAMILY"/>
</dbReference>
<dbReference type="InterPro" id="IPR002347">
    <property type="entry name" value="SDR_fam"/>
</dbReference>
<dbReference type="NCBIfam" id="NF006099">
    <property type="entry name" value="PRK08251.1"/>
    <property type="match status" value="1"/>
</dbReference>
<comment type="similarity">
    <text evidence="1 3">Belongs to the short-chain dehydrogenases/reductases (SDR) family.</text>
</comment>
<evidence type="ECO:0000313" key="5">
    <source>
        <dbReference type="Proteomes" id="UP001595833"/>
    </source>
</evidence>
<dbReference type="EMBL" id="JBHSJB010000034">
    <property type="protein sequence ID" value="MFC5058721.1"/>
    <property type="molecule type" value="Genomic_DNA"/>
</dbReference>
<comment type="caution">
    <text evidence="4">The sequence shown here is derived from an EMBL/GenBank/DDBJ whole genome shotgun (WGS) entry which is preliminary data.</text>
</comment>
<dbReference type="Proteomes" id="UP001595833">
    <property type="component" value="Unassembled WGS sequence"/>
</dbReference>
<evidence type="ECO:0000256" key="3">
    <source>
        <dbReference type="RuleBase" id="RU000363"/>
    </source>
</evidence>
<dbReference type="PANTHER" id="PTHR44196:SF1">
    <property type="entry name" value="DEHYDROGENASE_REDUCTASE SDR FAMILY MEMBER 7B"/>
    <property type="match status" value="1"/>
</dbReference>
<accession>A0ABV9YDQ7</accession>
<dbReference type="InterPro" id="IPR020904">
    <property type="entry name" value="Sc_DH/Rdtase_CS"/>
</dbReference>
<evidence type="ECO:0000313" key="4">
    <source>
        <dbReference type="EMBL" id="MFC5058721.1"/>
    </source>
</evidence>
<keyword evidence="5" id="KW-1185">Reference proteome</keyword>
<evidence type="ECO:0000256" key="1">
    <source>
        <dbReference type="ARBA" id="ARBA00006484"/>
    </source>
</evidence>
<dbReference type="PROSITE" id="PS00061">
    <property type="entry name" value="ADH_SHORT"/>
    <property type="match status" value="1"/>
</dbReference>
<proteinExistence type="inferred from homology"/>
<dbReference type="SUPFAM" id="SSF51735">
    <property type="entry name" value="NAD(P)-binding Rossmann-fold domains"/>
    <property type="match status" value="1"/>
</dbReference>
<dbReference type="Pfam" id="PF00106">
    <property type="entry name" value="adh_short"/>
    <property type="match status" value="1"/>
</dbReference>
<dbReference type="PRINTS" id="PR00081">
    <property type="entry name" value="GDHRDH"/>
</dbReference>
<dbReference type="InterPro" id="IPR036291">
    <property type="entry name" value="NAD(P)-bd_dom_sf"/>
</dbReference>
<dbReference type="Gene3D" id="3.40.50.720">
    <property type="entry name" value="NAD(P)-binding Rossmann-like Domain"/>
    <property type="match status" value="1"/>
</dbReference>
<keyword evidence="2" id="KW-0560">Oxidoreductase</keyword>
<gene>
    <name evidence="4" type="ORF">ACFPFM_33850</name>
</gene>
<reference evidence="5" key="1">
    <citation type="journal article" date="2019" name="Int. J. Syst. Evol. Microbiol.">
        <title>The Global Catalogue of Microorganisms (GCM) 10K type strain sequencing project: providing services to taxonomists for standard genome sequencing and annotation.</title>
        <authorList>
            <consortium name="The Broad Institute Genomics Platform"/>
            <consortium name="The Broad Institute Genome Sequencing Center for Infectious Disease"/>
            <person name="Wu L."/>
            <person name="Ma J."/>
        </authorList>
    </citation>
    <scope>NUCLEOTIDE SEQUENCE [LARGE SCALE GENOMIC DNA]</scope>
    <source>
        <strain evidence="5">KCTC 12848</strain>
    </source>
</reference>
<evidence type="ECO:0000256" key="2">
    <source>
        <dbReference type="ARBA" id="ARBA00023002"/>
    </source>
</evidence>
<organism evidence="4 5">
    <name type="scientific">Saccharothrix xinjiangensis</name>
    <dbReference type="NCBI Taxonomy" id="204798"/>
    <lineage>
        <taxon>Bacteria</taxon>
        <taxon>Bacillati</taxon>
        <taxon>Actinomycetota</taxon>
        <taxon>Actinomycetes</taxon>
        <taxon>Pseudonocardiales</taxon>
        <taxon>Pseudonocardiaceae</taxon>
        <taxon>Saccharothrix</taxon>
    </lineage>
</organism>
<name>A0ABV9YDQ7_9PSEU</name>
<protein>
    <submittedName>
        <fullName evidence="4">SDR family oxidoreductase</fullName>
    </submittedName>
</protein>
<sequence length="257" mass="27225">MRKTILITGASAGLGAEMARQFAALGRDLALCARRTGQLDELRGELVAAHPGIRVSTRQLDVTDHDAVFEVFRSFDEEFCGAGDGSGGSGGLDRVVVNAGIGKGRPVGTGGFHANKRTAETNFVAALAQCEAAMELFYRRGRGHLVLISSVSAVRGMPKSMTTYAATKAAVSSLAEGIRADTLGTPIEVSAILPGYIRSEMNPEQHAPLLVDTAVGVRAMVRAIEREVAEACVPAWPWRLIAPVLRHAPLGLVKRVL</sequence>
<dbReference type="RefSeq" id="WP_344040605.1">
    <property type="nucleotide sequence ID" value="NZ_BAAAKE010000023.1"/>
</dbReference>